<reference evidence="8 9" key="1">
    <citation type="journal article" date="2015" name="Genome Announc.">
        <title>Expanding the biotechnology potential of lactobacilli through comparative genomics of 213 strains and associated genera.</title>
        <authorList>
            <person name="Sun Z."/>
            <person name="Harris H.M."/>
            <person name="McCann A."/>
            <person name="Guo C."/>
            <person name="Argimon S."/>
            <person name="Zhang W."/>
            <person name="Yang X."/>
            <person name="Jeffery I.B."/>
            <person name="Cooney J.C."/>
            <person name="Kagawa T.F."/>
            <person name="Liu W."/>
            <person name="Song Y."/>
            <person name="Salvetti E."/>
            <person name="Wrobel A."/>
            <person name="Rasinkangas P."/>
            <person name="Parkhill J."/>
            <person name="Rea M.C."/>
            <person name="O'Sullivan O."/>
            <person name="Ritari J."/>
            <person name="Douillard F.P."/>
            <person name="Paul Ross R."/>
            <person name="Yang R."/>
            <person name="Briner A.E."/>
            <person name="Felis G.E."/>
            <person name="de Vos W.M."/>
            <person name="Barrangou R."/>
            <person name="Klaenhammer T.R."/>
            <person name="Caufield P.W."/>
            <person name="Cui Y."/>
            <person name="Zhang H."/>
            <person name="O'Toole P.W."/>
        </authorList>
    </citation>
    <scope>NUCLEOTIDE SEQUENCE [LARGE SCALE GENOMIC DNA]</scope>
    <source>
        <strain evidence="8 9">DSM 17757</strain>
    </source>
</reference>
<evidence type="ECO:0000313" key="9">
    <source>
        <dbReference type="Proteomes" id="UP000051568"/>
    </source>
</evidence>
<dbReference type="InterPro" id="IPR052027">
    <property type="entry name" value="PspC"/>
</dbReference>
<dbReference type="RefSeq" id="WP_057751470.1">
    <property type="nucleotide sequence ID" value="NZ_BJVH01000009.1"/>
</dbReference>
<organism evidence="8 9">
    <name type="scientific">Pediococcus cellicola</name>
    <dbReference type="NCBI Taxonomy" id="319652"/>
    <lineage>
        <taxon>Bacteria</taxon>
        <taxon>Bacillati</taxon>
        <taxon>Bacillota</taxon>
        <taxon>Bacilli</taxon>
        <taxon>Lactobacillales</taxon>
        <taxon>Lactobacillaceae</taxon>
        <taxon>Pediococcus</taxon>
    </lineage>
</organism>
<dbReference type="STRING" id="319652.IV80_GL001690"/>
<keyword evidence="5 6" id="KW-0472">Membrane</keyword>
<evidence type="ECO:0000256" key="3">
    <source>
        <dbReference type="ARBA" id="ARBA00022692"/>
    </source>
</evidence>
<evidence type="ECO:0000256" key="1">
    <source>
        <dbReference type="ARBA" id="ARBA00004162"/>
    </source>
</evidence>
<comment type="caution">
    <text evidence="8">The sequence shown here is derived from an EMBL/GenBank/DDBJ whole genome shotgun (WGS) entry which is preliminary data.</text>
</comment>
<dbReference type="PATRIC" id="fig|319652.3.peg.1711"/>
<dbReference type="GO" id="GO:0005886">
    <property type="term" value="C:plasma membrane"/>
    <property type="evidence" value="ECO:0007669"/>
    <property type="project" value="UniProtKB-SubCell"/>
</dbReference>
<evidence type="ECO:0000313" key="8">
    <source>
        <dbReference type="EMBL" id="KRN65851.1"/>
    </source>
</evidence>
<dbReference type="AlphaFoldDB" id="A0A0R2ILQ7"/>
<dbReference type="OrthoDB" id="9815286at2"/>
<accession>A0A0R2ILQ7</accession>
<gene>
    <name evidence="8" type="ORF">IV80_GL001690</name>
</gene>
<feature type="transmembrane region" description="Helical" evidence="6">
    <location>
        <begin position="33"/>
        <end position="57"/>
    </location>
</feature>
<dbReference type="PANTHER" id="PTHR33885:SF3">
    <property type="entry name" value="PHAGE SHOCK PROTEIN C"/>
    <property type="match status" value="1"/>
</dbReference>
<dbReference type="Proteomes" id="UP000051568">
    <property type="component" value="Unassembled WGS sequence"/>
</dbReference>
<evidence type="ECO:0000256" key="2">
    <source>
        <dbReference type="ARBA" id="ARBA00022475"/>
    </source>
</evidence>
<proteinExistence type="predicted"/>
<keyword evidence="2" id="KW-1003">Cell membrane</keyword>
<protein>
    <recommendedName>
        <fullName evidence="7">Phage shock protein PspC N-terminal domain-containing protein</fullName>
    </recommendedName>
</protein>
<dbReference type="PANTHER" id="PTHR33885">
    <property type="entry name" value="PHAGE SHOCK PROTEIN C"/>
    <property type="match status" value="1"/>
</dbReference>
<keyword evidence="9" id="KW-1185">Reference proteome</keyword>
<feature type="domain" description="Phage shock protein PspC N-terminal" evidence="7">
    <location>
        <begin position="3"/>
        <end position="60"/>
    </location>
</feature>
<evidence type="ECO:0000256" key="6">
    <source>
        <dbReference type="SAM" id="Phobius"/>
    </source>
</evidence>
<dbReference type="InterPro" id="IPR007168">
    <property type="entry name" value="Phageshock_PspC_N"/>
</dbReference>
<keyword evidence="3 6" id="KW-0812">Transmembrane</keyword>
<evidence type="ECO:0000259" key="7">
    <source>
        <dbReference type="Pfam" id="PF04024"/>
    </source>
</evidence>
<dbReference type="Pfam" id="PF04024">
    <property type="entry name" value="PspC"/>
    <property type="match status" value="1"/>
</dbReference>
<evidence type="ECO:0000256" key="5">
    <source>
        <dbReference type="ARBA" id="ARBA00023136"/>
    </source>
</evidence>
<comment type="subcellular location">
    <subcellularLocation>
        <location evidence="1">Cell membrane</location>
        <topology evidence="1">Single-pass membrane protein</topology>
    </subcellularLocation>
</comment>
<name>A0A0R2ILQ7_9LACO</name>
<evidence type="ECO:0000256" key="4">
    <source>
        <dbReference type="ARBA" id="ARBA00022989"/>
    </source>
</evidence>
<keyword evidence="4 6" id="KW-1133">Transmembrane helix</keyword>
<dbReference type="EMBL" id="JQBR01000007">
    <property type="protein sequence ID" value="KRN65851.1"/>
    <property type="molecule type" value="Genomic_DNA"/>
</dbReference>
<sequence>MNKKLTKSSDKMISGVVGGFAEYLGIDKTLLRVIYAAISIPGFIPCIILYLVAAWVMPEKNE</sequence>